<organism evidence="1 2">
    <name type="scientific">Bernardetia litoralis (strain ATCC 23117 / DSM 6794 / NBRC 15988 / NCIMB 1366 / Fx l1 / Sio-4)</name>
    <name type="common">Flexibacter litoralis</name>
    <dbReference type="NCBI Taxonomy" id="880071"/>
    <lineage>
        <taxon>Bacteria</taxon>
        <taxon>Pseudomonadati</taxon>
        <taxon>Bacteroidota</taxon>
        <taxon>Cytophagia</taxon>
        <taxon>Cytophagales</taxon>
        <taxon>Bernardetiaceae</taxon>
        <taxon>Bernardetia</taxon>
    </lineage>
</organism>
<evidence type="ECO:0000313" key="1">
    <source>
        <dbReference type="EMBL" id="AFM04773.1"/>
    </source>
</evidence>
<dbReference type="AlphaFoldDB" id="I4ALD8"/>
<gene>
    <name evidence="1" type="ordered locus">Fleli_2406</name>
</gene>
<evidence type="ECO:0000313" key="2">
    <source>
        <dbReference type="Proteomes" id="UP000006054"/>
    </source>
</evidence>
<name>I4ALD8_BERLS</name>
<dbReference type="STRING" id="880071.Fleli_2406"/>
<accession>I4ALD8</accession>
<keyword evidence="2" id="KW-1185">Reference proteome</keyword>
<reference evidence="2" key="1">
    <citation type="submission" date="2012-06" db="EMBL/GenBank/DDBJ databases">
        <title>The complete genome of Flexibacter litoralis DSM 6794.</title>
        <authorList>
            <person name="Lucas S."/>
            <person name="Copeland A."/>
            <person name="Lapidus A."/>
            <person name="Glavina del Rio T."/>
            <person name="Dalin E."/>
            <person name="Tice H."/>
            <person name="Bruce D."/>
            <person name="Goodwin L."/>
            <person name="Pitluck S."/>
            <person name="Peters L."/>
            <person name="Ovchinnikova G."/>
            <person name="Lu M."/>
            <person name="Kyrpides N."/>
            <person name="Mavromatis K."/>
            <person name="Ivanova N."/>
            <person name="Brettin T."/>
            <person name="Detter J.C."/>
            <person name="Han C."/>
            <person name="Larimer F."/>
            <person name="Land M."/>
            <person name="Hauser L."/>
            <person name="Markowitz V."/>
            <person name="Cheng J.-F."/>
            <person name="Hugenholtz P."/>
            <person name="Woyke T."/>
            <person name="Wu D."/>
            <person name="Spring S."/>
            <person name="Lang E."/>
            <person name="Kopitz M."/>
            <person name="Brambilla E."/>
            <person name="Klenk H.-P."/>
            <person name="Eisen J.A."/>
        </authorList>
    </citation>
    <scope>NUCLEOTIDE SEQUENCE [LARGE SCALE GENOMIC DNA]</scope>
    <source>
        <strain evidence="2">ATCC 23117 / DSM 6794 / NBRC 15988 / NCIMB 1366 / Sio-4</strain>
    </source>
</reference>
<sequence length="144" mass="16814" precursor="true">MKFYILPMFFLTLLIVKSNAQEIYSKYPCDSSITFDILVEPAKYSGIELSVKQELQKLILQEKDYKKINGKYFISFTVSCEGMTSNIKSDYKTNTISNNSILSYLMNLVAQNNWTPAIHREKRVPYNKRISLEIKKGKIKEFNF</sequence>
<protein>
    <recommendedName>
        <fullName evidence="3">Gram-negative bacterial tonB protein</fullName>
    </recommendedName>
</protein>
<dbReference type="RefSeq" id="WP_014798210.1">
    <property type="nucleotide sequence ID" value="NC_018018.1"/>
</dbReference>
<proteinExistence type="predicted"/>
<dbReference type="EMBL" id="CP003345">
    <property type="protein sequence ID" value="AFM04773.1"/>
    <property type="molecule type" value="Genomic_DNA"/>
</dbReference>
<dbReference type="HOGENOM" id="CLU_1793616_0_0_10"/>
<dbReference type="KEGG" id="fli:Fleli_2406"/>
<evidence type="ECO:0008006" key="3">
    <source>
        <dbReference type="Google" id="ProtNLM"/>
    </source>
</evidence>
<dbReference type="Proteomes" id="UP000006054">
    <property type="component" value="Chromosome"/>
</dbReference>